<sequence length="406" mass="48765">MERYIADKKRLYISILEFLENSDENFDGTTNEKYLERLSPIIKQQVKDGDCENMKEFLLIIKNISNEHHRDTNFIARTKQLLLHYKSQIKQTLSNEDIFEIFKDNKLLVHFLLTNDVIRITDTICEYMMNKYESNGNRYCHFFYPEVEQFLGEEKIKYVKNELLNKSENFFDNYDLKRQEGENDSRICSMIRNDSIKEFVSYVTRSNYSLSSQITPSIFETNSFLIERKDTTLIEYSAFFGSIKILKYLMRKGVELTSSLWLYAIHSNNAELIHILEKKKVYPPESDNEDEQELNEPNDDYFRCFIESIKCHHHKFADYIQNNFMFQEEKDPKRNETITSNYIKYHNYCYFETETIKDHGFFYLSLYKYNELFNLLLKEKEEGIKLRIVSNFKYSDEELISTTPIQ</sequence>
<keyword evidence="2" id="KW-1185">Reference proteome</keyword>
<comment type="caution">
    <text evidence="1">The sequence shown here is derived from an EMBL/GenBank/DDBJ whole genome shotgun (WGS) entry which is preliminary data.</text>
</comment>
<dbReference type="InterPro" id="IPR036770">
    <property type="entry name" value="Ankyrin_rpt-contain_sf"/>
</dbReference>
<evidence type="ECO:0000313" key="1">
    <source>
        <dbReference type="EMBL" id="KAK8890329.1"/>
    </source>
</evidence>
<evidence type="ECO:0008006" key="3">
    <source>
        <dbReference type="Google" id="ProtNLM"/>
    </source>
</evidence>
<protein>
    <recommendedName>
        <fullName evidence="3">DUF3447 domain-containing protein</fullName>
    </recommendedName>
</protein>
<accession>A0ABR2KGX3</accession>
<proteinExistence type="predicted"/>
<dbReference type="EMBL" id="JAPFFF010000005">
    <property type="protein sequence ID" value="KAK8890329.1"/>
    <property type="molecule type" value="Genomic_DNA"/>
</dbReference>
<gene>
    <name evidence="1" type="ORF">M9Y10_035103</name>
</gene>
<evidence type="ECO:0000313" key="2">
    <source>
        <dbReference type="Proteomes" id="UP001470230"/>
    </source>
</evidence>
<dbReference type="SUPFAM" id="SSF48403">
    <property type="entry name" value="Ankyrin repeat"/>
    <property type="match status" value="1"/>
</dbReference>
<dbReference type="Proteomes" id="UP001470230">
    <property type="component" value="Unassembled WGS sequence"/>
</dbReference>
<name>A0ABR2KGX3_9EUKA</name>
<organism evidence="1 2">
    <name type="scientific">Tritrichomonas musculus</name>
    <dbReference type="NCBI Taxonomy" id="1915356"/>
    <lineage>
        <taxon>Eukaryota</taxon>
        <taxon>Metamonada</taxon>
        <taxon>Parabasalia</taxon>
        <taxon>Tritrichomonadida</taxon>
        <taxon>Tritrichomonadidae</taxon>
        <taxon>Tritrichomonas</taxon>
    </lineage>
</organism>
<reference evidence="1 2" key="1">
    <citation type="submission" date="2024-04" db="EMBL/GenBank/DDBJ databases">
        <title>Tritrichomonas musculus Genome.</title>
        <authorList>
            <person name="Alves-Ferreira E."/>
            <person name="Grigg M."/>
            <person name="Lorenzi H."/>
            <person name="Galac M."/>
        </authorList>
    </citation>
    <scope>NUCLEOTIDE SEQUENCE [LARGE SCALE GENOMIC DNA]</scope>
    <source>
        <strain evidence="1 2">EAF2021</strain>
    </source>
</reference>